<comment type="cofactor">
    <cofactor evidence="1">
        <name>Mg(2+)</name>
        <dbReference type="ChEBI" id="CHEBI:18420"/>
    </cofactor>
</comment>
<dbReference type="InterPro" id="IPR051600">
    <property type="entry name" value="Beta-PGM-like"/>
</dbReference>
<comment type="caution">
    <text evidence="6">The sequence shown here is derived from an EMBL/GenBank/DDBJ whole genome shotgun (WGS) entry which is preliminary data.</text>
</comment>
<dbReference type="EMBL" id="VKLS01000046">
    <property type="protein sequence ID" value="TSB43012.1"/>
    <property type="molecule type" value="Genomic_DNA"/>
</dbReference>
<keyword evidence="5" id="KW-0119">Carbohydrate metabolism</keyword>
<keyword evidence="3" id="KW-0479">Metal-binding</keyword>
<dbReference type="PANTHER" id="PTHR46193">
    <property type="entry name" value="6-PHOSPHOGLUCONATE PHOSPHATASE"/>
    <property type="match status" value="1"/>
</dbReference>
<evidence type="ECO:0000256" key="2">
    <source>
        <dbReference type="ARBA" id="ARBA00006171"/>
    </source>
</evidence>
<dbReference type="GO" id="GO:0046872">
    <property type="term" value="F:metal ion binding"/>
    <property type="evidence" value="ECO:0007669"/>
    <property type="project" value="UniProtKB-KW"/>
</dbReference>
<organism evidence="6 7">
    <name type="scientific">Streptomyces benahoarensis</name>
    <dbReference type="NCBI Taxonomy" id="2595054"/>
    <lineage>
        <taxon>Bacteria</taxon>
        <taxon>Bacillati</taxon>
        <taxon>Actinomycetota</taxon>
        <taxon>Actinomycetes</taxon>
        <taxon>Kitasatosporales</taxon>
        <taxon>Streptomycetaceae</taxon>
        <taxon>Streptomyces</taxon>
    </lineage>
</organism>
<dbReference type="PANTHER" id="PTHR46193:SF18">
    <property type="entry name" value="HEXITOL PHOSPHATASE B"/>
    <property type="match status" value="1"/>
</dbReference>
<keyword evidence="6" id="KW-0378">Hydrolase</keyword>
<name>A0A553ZNI8_9ACTN</name>
<dbReference type="Gene3D" id="1.10.150.240">
    <property type="entry name" value="Putative phosphatase, domain 2"/>
    <property type="match status" value="1"/>
</dbReference>
<evidence type="ECO:0000256" key="5">
    <source>
        <dbReference type="ARBA" id="ARBA00023277"/>
    </source>
</evidence>
<dbReference type="NCBIfam" id="TIGR01509">
    <property type="entry name" value="HAD-SF-IA-v3"/>
    <property type="match status" value="1"/>
</dbReference>
<dbReference type="InterPro" id="IPR023198">
    <property type="entry name" value="PGP-like_dom2"/>
</dbReference>
<reference evidence="6 7" key="1">
    <citation type="submission" date="2019-07" db="EMBL/GenBank/DDBJ databases">
        <title>Draft genome for Streptomyces benahoarensis MZ03-48.</title>
        <authorList>
            <person name="Gonzalez-Pimentel J.L."/>
        </authorList>
    </citation>
    <scope>NUCLEOTIDE SEQUENCE [LARGE SCALE GENOMIC DNA]</scope>
    <source>
        <strain evidence="6 7">MZ03-48</strain>
    </source>
</reference>
<dbReference type="InterPro" id="IPR023214">
    <property type="entry name" value="HAD_sf"/>
</dbReference>
<comment type="similarity">
    <text evidence="2">Belongs to the HAD-like hydrolase superfamily. CbbY/CbbZ/Gph/YieH family.</text>
</comment>
<dbReference type="InterPro" id="IPR036412">
    <property type="entry name" value="HAD-like_sf"/>
</dbReference>
<dbReference type="Pfam" id="PF00702">
    <property type="entry name" value="Hydrolase"/>
    <property type="match status" value="1"/>
</dbReference>
<sequence length="264" mass="27140">MRRLQVNSPGPGGGPAPVPVRALVLDTDGVLLDSARLHAAAWKTALDACLRAVADDAQPPFDRDADHRRFVDGTSRYDGAAAFLAARGVELPPGTRGDPPGFGTVWAVAAAKEQAFVELVRTEGVTAFPDAGPALRDLRADGVPCAAVSASRHARDLLGATALDRLLTVVVDGTDAARLGLAGKPDPALFLHAAGLLGARPAKTAVVEDALAGVRAARRGGFGLVVGIDRSADRSASAALREAGADETVTALTALVRSVRRERG</sequence>
<evidence type="ECO:0000256" key="1">
    <source>
        <dbReference type="ARBA" id="ARBA00001946"/>
    </source>
</evidence>
<dbReference type="SFLD" id="SFLDS00003">
    <property type="entry name" value="Haloacid_Dehalogenase"/>
    <property type="match status" value="1"/>
</dbReference>
<keyword evidence="7" id="KW-1185">Reference proteome</keyword>
<keyword evidence="4" id="KW-0460">Magnesium</keyword>
<dbReference type="GO" id="GO:0016787">
    <property type="term" value="F:hydrolase activity"/>
    <property type="evidence" value="ECO:0007669"/>
    <property type="project" value="UniProtKB-KW"/>
</dbReference>
<dbReference type="SFLD" id="SFLDG01129">
    <property type="entry name" value="C1.5:_HAD__Beta-PGM__Phosphata"/>
    <property type="match status" value="1"/>
</dbReference>
<dbReference type="Proteomes" id="UP000320888">
    <property type="component" value="Unassembled WGS sequence"/>
</dbReference>
<evidence type="ECO:0000256" key="4">
    <source>
        <dbReference type="ARBA" id="ARBA00022842"/>
    </source>
</evidence>
<evidence type="ECO:0000313" key="7">
    <source>
        <dbReference type="Proteomes" id="UP000320888"/>
    </source>
</evidence>
<dbReference type="AlphaFoldDB" id="A0A553ZNI8"/>
<gene>
    <name evidence="6" type="ORF">FNZ23_06920</name>
</gene>
<evidence type="ECO:0000256" key="3">
    <source>
        <dbReference type="ARBA" id="ARBA00022723"/>
    </source>
</evidence>
<accession>A0A553ZNI8</accession>
<dbReference type="SUPFAM" id="SSF56784">
    <property type="entry name" value="HAD-like"/>
    <property type="match status" value="1"/>
</dbReference>
<dbReference type="InterPro" id="IPR006439">
    <property type="entry name" value="HAD-SF_hydro_IA"/>
</dbReference>
<dbReference type="Gene3D" id="3.40.50.1000">
    <property type="entry name" value="HAD superfamily/HAD-like"/>
    <property type="match status" value="1"/>
</dbReference>
<proteinExistence type="inferred from homology"/>
<protein>
    <submittedName>
        <fullName evidence="6">HAD-IA family hydrolase</fullName>
    </submittedName>
</protein>
<evidence type="ECO:0000313" key="6">
    <source>
        <dbReference type="EMBL" id="TSB43012.1"/>
    </source>
</evidence>